<proteinExistence type="predicted"/>
<protein>
    <submittedName>
        <fullName evidence="1">Uncharacterized protein</fullName>
    </submittedName>
</protein>
<dbReference type="AlphaFoldDB" id="A0A813EBZ8"/>
<sequence>ANFLRGPRSDPLGKLSELFTELDQLGIPLPEVPPLRGAQHLRAWAKAHTKPTRADRERASRTDHEKLAQMDAVLLVSAIELHQLEVMASPDELAEDIATVVASSFPNSGSGVPGATDFGSTGRAPGSGGPPAARVIPTDKPQLSPALVDAAIQCIHHHQTFPDGIRERLYNLLVDEYGLTEGQTQRLAIAATQNVDGKRLSEHTQL</sequence>
<feature type="non-terminal residue" evidence="1">
    <location>
        <position position="1"/>
    </location>
</feature>
<keyword evidence="2" id="KW-1185">Reference proteome</keyword>
<name>A0A813EBZ8_POLGL</name>
<dbReference type="OrthoDB" id="486600at2759"/>
<reference evidence="1" key="1">
    <citation type="submission" date="2021-02" db="EMBL/GenBank/DDBJ databases">
        <authorList>
            <person name="Dougan E. K."/>
            <person name="Rhodes N."/>
            <person name="Thang M."/>
            <person name="Chan C."/>
        </authorList>
    </citation>
    <scope>NUCLEOTIDE SEQUENCE</scope>
</reference>
<accession>A0A813EBZ8</accession>
<organism evidence="1 2">
    <name type="scientific">Polarella glacialis</name>
    <name type="common">Dinoflagellate</name>
    <dbReference type="NCBI Taxonomy" id="89957"/>
    <lineage>
        <taxon>Eukaryota</taxon>
        <taxon>Sar</taxon>
        <taxon>Alveolata</taxon>
        <taxon>Dinophyceae</taxon>
        <taxon>Suessiales</taxon>
        <taxon>Suessiaceae</taxon>
        <taxon>Polarella</taxon>
    </lineage>
</organism>
<evidence type="ECO:0000313" key="1">
    <source>
        <dbReference type="EMBL" id="CAE8596450.1"/>
    </source>
</evidence>
<feature type="non-terminal residue" evidence="1">
    <location>
        <position position="206"/>
    </location>
</feature>
<dbReference type="EMBL" id="CAJNNV010008589">
    <property type="protein sequence ID" value="CAE8596450.1"/>
    <property type="molecule type" value="Genomic_DNA"/>
</dbReference>
<evidence type="ECO:0000313" key="2">
    <source>
        <dbReference type="Proteomes" id="UP000654075"/>
    </source>
</evidence>
<comment type="caution">
    <text evidence="1">The sequence shown here is derived from an EMBL/GenBank/DDBJ whole genome shotgun (WGS) entry which is preliminary data.</text>
</comment>
<dbReference type="Proteomes" id="UP000654075">
    <property type="component" value="Unassembled WGS sequence"/>
</dbReference>
<gene>
    <name evidence="1" type="ORF">PGLA1383_LOCUS14914</name>
</gene>